<dbReference type="EMBL" id="JAVRFI010000016">
    <property type="protein sequence ID" value="MDT0451862.1"/>
    <property type="molecule type" value="Genomic_DNA"/>
</dbReference>
<dbReference type="Proteomes" id="UP001180531">
    <property type="component" value="Unassembled WGS sequence"/>
</dbReference>
<proteinExistence type="predicted"/>
<organism evidence="1 2">
    <name type="scientific">Streptomyces hesseae</name>
    <dbReference type="NCBI Taxonomy" id="3075519"/>
    <lineage>
        <taxon>Bacteria</taxon>
        <taxon>Bacillati</taxon>
        <taxon>Actinomycetota</taxon>
        <taxon>Actinomycetes</taxon>
        <taxon>Kitasatosporales</taxon>
        <taxon>Streptomycetaceae</taxon>
        <taxon>Streptomyces</taxon>
    </lineage>
</organism>
<reference evidence="1" key="1">
    <citation type="submission" date="2024-05" db="EMBL/GenBank/DDBJ databases">
        <title>30 novel species of actinomycetes from the DSMZ collection.</title>
        <authorList>
            <person name="Nouioui I."/>
        </authorList>
    </citation>
    <scope>NUCLEOTIDE SEQUENCE</scope>
    <source>
        <strain evidence="1">DSM 40473</strain>
    </source>
</reference>
<keyword evidence="2" id="KW-1185">Reference proteome</keyword>
<sequence>MTKVRALALIHRRQQTALLRLMRTEFDAARRRYDAAPAGARTEQAWTATLAHLVHRFGTASASLAAESYEQMRRAAGHRTPFTVPVADPPPLAQIAAARRWAANEARRAADRAEAAERKAGADEATAAAARTAPDLLRKAHDREAAAMQRLAALPGRRTIEKATRMDPAALGWARITEGPCCSFCAVLILRGPVYANRQSAETTVGGDPYHDRCDCTAEPVFKGQRWTPTPEAGEWEALYNSATRGVYGADILRAFRRAFDAEHRQREPADVTAAPTST</sequence>
<gene>
    <name evidence="1" type="ORF">RM609_22655</name>
</gene>
<protein>
    <recommendedName>
        <fullName evidence="3">Minor capsid protein</fullName>
    </recommendedName>
</protein>
<name>A0ABU2SS94_9ACTN</name>
<evidence type="ECO:0008006" key="3">
    <source>
        <dbReference type="Google" id="ProtNLM"/>
    </source>
</evidence>
<comment type="caution">
    <text evidence="1">The sequence shown here is derived from an EMBL/GenBank/DDBJ whole genome shotgun (WGS) entry which is preliminary data.</text>
</comment>
<dbReference type="RefSeq" id="WP_311613351.1">
    <property type="nucleotide sequence ID" value="NZ_JAVRFI010000016.1"/>
</dbReference>
<evidence type="ECO:0000313" key="1">
    <source>
        <dbReference type="EMBL" id="MDT0451862.1"/>
    </source>
</evidence>
<accession>A0ABU2SS94</accession>
<evidence type="ECO:0000313" key="2">
    <source>
        <dbReference type="Proteomes" id="UP001180531"/>
    </source>
</evidence>
<dbReference type="Pfam" id="PF25310">
    <property type="entry name" value="VG15"/>
    <property type="match status" value="1"/>
</dbReference>
<dbReference type="InterPro" id="IPR057369">
    <property type="entry name" value="VG15"/>
</dbReference>